<name>A0A329VBL4_9GAMM</name>
<keyword evidence="2" id="KW-1133">Transmembrane helix</keyword>
<organism evidence="3 4">
    <name type="scientific">Photorhabdus laumondii subsp. clarkei</name>
    <dbReference type="NCBI Taxonomy" id="2029685"/>
    <lineage>
        <taxon>Bacteria</taxon>
        <taxon>Pseudomonadati</taxon>
        <taxon>Pseudomonadota</taxon>
        <taxon>Gammaproteobacteria</taxon>
        <taxon>Enterobacterales</taxon>
        <taxon>Morganellaceae</taxon>
        <taxon>Photorhabdus</taxon>
    </lineage>
</organism>
<dbReference type="RefSeq" id="WP_113026653.1">
    <property type="nucleotide sequence ID" value="NZ_CAWNWQ010000029.1"/>
</dbReference>
<feature type="transmembrane region" description="Helical" evidence="2">
    <location>
        <begin position="64"/>
        <end position="84"/>
    </location>
</feature>
<evidence type="ECO:0000256" key="1">
    <source>
        <dbReference type="SAM" id="Coils"/>
    </source>
</evidence>
<dbReference type="AlphaFoldDB" id="A0A329VBL4"/>
<keyword evidence="2" id="KW-0472">Membrane</keyword>
<accession>A0A329VBL4</accession>
<comment type="caution">
    <text evidence="3">The sequence shown here is derived from an EMBL/GenBank/DDBJ whole genome shotgun (WGS) entry which is preliminary data.</text>
</comment>
<evidence type="ECO:0000313" key="4">
    <source>
        <dbReference type="Proteomes" id="UP000250870"/>
    </source>
</evidence>
<keyword evidence="2" id="KW-0812">Transmembrane</keyword>
<feature type="coiled-coil region" evidence="1">
    <location>
        <begin position="7"/>
        <end position="34"/>
    </location>
</feature>
<protein>
    <submittedName>
        <fullName evidence="3">Uncharacterized protein</fullName>
    </submittedName>
</protein>
<keyword evidence="1" id="KW-0175">Coiled coil</keyword>
<evidence type="ECO:0000313" key="3">
    <source>
        <dbReference type="EMBL" id="RAW86751.1"/>
    </source>
</evidence>
<reference evidence="3 4" key="1">
    <citation type="journal article" date="2018" name="Int. J. Syst. Evol. Microbiol.">
        <title>Whole-genome-based revisit of Photorhabdus phylogeny: proposal for the elevation of most Photorhabdus subspecies to the species level and description of one novel species Photorhabdus bodei sp. nov., and one novel subspecies Photorhabdus laumondii subsp. clarkei subsp. nov.</title>
        <authorList>
            <person name="Machado R.A.R."/>
            <person name="Wuthrich D."/>
            <person name="Kuhnert P."/>
            <person name="Arce C.C.M."/>
            <person name="Thonen L."/>
            <person name="Ruiz C."/>
            <person name="Zhang X."/>
            <person name="Robert C.A.M."/>
            <person name="Karimi J."/>
            <person name="Kamali S."/>
            <person name="Ma J."/>
            <person name="Bruggmann R."/>
            <person name="Erb M."/>
        </authorList>
    </citation>
    <scope>NUCLEOTIDE SEQUENCE [LARGE SCALE GENOMIC DNA]</scope>
    <source>
        <strain evidence="3 4">BOJ-47</strain>
    </source>
</reference>
<dbReference type="Proteomes" id="UP000250870">
    <property type="component" value="Unassembled WGS sequence"/>
</dbReference>
<dbReference type="EMBL" id="NSCI01000029">
    <property type="protein sequence ID" value="RAW86751.1"/>
    <property type="molecule type" value="Genomic_DNA"/>
</dbReference>
<proteinExistence type="predicted"/>
<gene>
    <name evidence="3" type="ORF">CKY01_17895</name>
</gene>
<evidence type="ECO:0000256" key="2">
    <source>
        <dbReference type="SAM" id="Phobius"/>
    </source>
</evidence>
<sequence>MENEINKLLIEREFLRYKAEIDKIKEENLRLQQLVVDRIDLAKSEITESAINKTMGVIEHTKKWLVVVFFVTGFFISAASFFGVKSIIDNLEVLYTDKVNNWLRFDNDNSGGRKVLEEIRTRALLDSYSIRLSRQRNNTPFSIQLTGSETERLMAIVLEPKTSDSDFIDALNIIIASKSFLGRRFIGDDINTKNIADIVVNPNFSETKRGVVFDKLSWNRSLLRWSLSIIDNPNISYSESMRMADFNNVRHFDEKRAKEFAVENIDKFESDLNKITLEKYLMKIDFADANSKINELIVYLKTNKNSAFFTVGYKSIVFYKLNNWLARNDSFTQRLAEYLSAQIESGLKISFDEIQDEGKKLYFNLENILS</sequence>